<accession>X1LJ74</accession>
<name>X1LJ74_9ZZZZ</name>
<reference evidence="1" key="1">
    <citation type="journal article" date="2014" name="Front. Microbiol.">
        <title>High frequency of phylogenetically diverse reductive dehalogenase-homologous genes in deep subseafloor sedimentary metagenomes.</title>
        <authorList>
            <person name="Kawai M."/>
            <person name="Futagami T."/>
            <person name="Toyoda A."/>
            <person name="Takaki Y."/>
            <person name="Nishi S."/>
            <person name="Hori S."/>
            <person name="Arai W."/>
            <person name="Tsubouchi T."/>
            <person name="Morono Y."/>
            <person name="Uchiyama I."/>
            <person name="Ito T."/>
            <person name="Fujiyama A."/>
            <person name="Inagaki F."/>
            <person name="Takami H."/>
        </authorList>
    </citation>
    <scope>NUCLEOTIDE SEQUENCE</scope>
    <source>
        <strain evidence="1">Expedition CK06-06</strain>
    </source>
</reference>
<dbReference type="AlphaFoldDB" id="X1LJ74"/>
<gene>
    <name evidence="1" type="ORF">S06H3_34933</name>
</gene>
<evidence type="ECO:0000313" key="1">
    <source>
        <dbReference type="EMBL" id="GAI19417.1"/>
    </source>
</evidence>
<sequence length="56" mass="6655">MYYKLRDSCFHRNDSINTKVVIPNLIGNLYELFRLAFYKPNNKIITGKLSKEIITF</sequence>
<dbReference type="EMBL" id="BARV01021024">
    <property type="protein sequence ID" value="GAI19417.1"/>
    <property type="molecule type" value="Genomic_DNA"/>
</dbReference>
<organism evidence="1">
    <name type="scientific">marine sediment metagenome</name>
    <dbReference type="NCBI Taxonomy" id="412755"/>
    <lineage>
        <taxon>unclassified sequences</taxon>
        <taxon>metagenomes</taxon>
        <taxon>ecological metagenomes</taxon>
    </lineage>
</organism>
<feature type="non-terminal residue" evidence="1">
    <location>
        <position position="56"/>
    </location>
</feature>
<protein>
    <submittedName>
        <fullName evidence="1">Uncharacterized protein</fullName>
    </submittedName>
</protein>
<proteinExistence type="predicted"/>
<comment type="caution">
    <text evidence="1">The sequence shown here is derived from an EMBL/GenBank/DDBJ whole genome shotgun (WGS) entry which is preliminary data.</text>
</comment>